<evidence type="ECO:0000256" key="8">
    <source>
        <dbReference type="ARBA" id="ARBA00023002"/>
    </source>
</evidence>
<keyword evidence="8" id="KW-0560">Oxidoreductase</keyword>
<dbReference type="GO" id="GO:0004517">
    <property type="term" value="F:nitric-oxide synthase activity"/>
    <property type="evidence" value="ECO:0007669"/>
    <property type="project" value="UniProtKB-EC"/>
</dbReference>
<dbReference type="InterPro" id="IPR004030">
    <property type="entry name" value="NOS_N"/>
</dbReference>
<dbReference type="PANTHER" id="PTHR43410:SF1">
    <property type="entry name" value="NITRIC OXIDE SYNTHASE"/>
    <property type="match status" value="1"/>
</dbReference>
<dbReference type="Proteomes" id="UP000019373">
    <property type="component" value="Unassembled WGS sequence"/>
</dbReference>
<dbReference type="SUPFAM" id="SSF56512">
    <property type="entry name" value="Nitric oxide (NO) synthase oxygenase domain"/>
    <property type="match status" value="1"/>
</dbReference>
<dbReference type="eggNOG" id="KOG1158">
    <property type="taxonomic scope" value="Eukaryota"/>
</dbReference>
<dbReference type="RefSeq" id="XP_007804466.1">
    <property type="nucleotide sequence ID" value="XM_007806275.1"/>
</dbReference>
<sequence>MGILHGETGHQAPLAAPNGHAKPPPCLAGMNIYAKAQEEYGLIKKVHRTLAPTGCTPDFCQAGRMTRIHEPRVGRDRPLEEIQQEAVEFLRECRDQDIIESNELLDQRIKTALVQIMETSEEKIVTDKQGNQFQGIAGGAWEQTYEELEYGLRAAWRNSRRCIMRSEHMHLALCDLRRVTTSREMVHTILDGMVKAFNRGRILPTCFVFPPRLPGKRGPMVWNTQVLQFAGYRQADDSVLGDPANVELTEAFIRFGWKPPRKRTRWDILPLIAMAEGDRPYMAELPPELRRTVSISHPRFEREFREMDLCWVMAPALSRQGFDIGGNQYTGSPFIGWVMDAEIGVRDLADTFRYNVLPEVAQRRRLSDEPDTPFDSLQEYLTLVALSRAQAELNFAVYYSFLCAHVMMIDTMTSSIKYQNYDLDRQAVVGYRLPADPYWLAPPQGSIVPIWHQGGLPNYQPKPMICRHVQDPVKAWERELEQKRREDAETPS</sequence>
<evidence type="ECO:0000313" key="12">
    <source>
        <dbReference type="EMBL" id="ERF69863.1"/>
    </source>
</evidence>
<dbReference type="InterPro" id="IPR044940">
    <property type="entry name" value="NOS_dom_2"/>
</dbReference>
<evidence type="ECO:0000256" key="7">
    <source>
        <dbReference type="ARBA" id="ARBA00022860"/>
    </source>
</evidence>
<evidence type="ECO:0000256" key="2">
    <source>
        <dbReference type="ARBA" id="ARBA00006267"/>
    </source>
</evidence>
<dbReference type="InterPro" id="IPR044944">
    <property type="entry name" value="NOS_dom_3"/>
</dbReference>
<keyword evidence="7" id="KW-0112">Calmodulin-binding</keyword>
<dbReference type="HOGENOM" id="CLU_554352_0_0_1"/>
<organism evidence="12 13">
    <name type="scientific">Endocarpon pusillum (strain Z07020 / HMAS-L-300199)</name>
    <name type="common">Lichen-forming fungus</name>
    <dbReference type="NCBI Taxonomy" id="1263415"/>
    <lineage>
        <taxon>Eukaryota</taxon>
        <taxon>Fungi</taxon>
        <taxon>Dikarya</taxon>
        <taxon>Ascomycota</taxon>
        <taxon>Pezizomycotina</taxon>
        <taxon>Eurotiomycetes</taxon>
        <taxon>Chaetothyriomycetidae</taxon>
        <taxon>Verrucariales</taxon>
        <taxon>Verrucariaceae</taxon>
        <taxon>Endocarpon</taxon>
    </lineage>
</organism>
<keyword evidence="9" id="KW-0408">Iron</keyword>
<dbReference type="EC" id="1.14.13.39" evidence="3"/>
<dbReference type="Gene3D" id="3.90.340.10">
    <property type="entry name" value="Nitric Oxide Synthase, Chain A, domain 1"/>
    <property type="match status" value="1"/>
</dbReference>
<evidence type="ECO:0000256" key="3">
    <source>
        <dbReference type="ARBA" id="ARBA00012989"/>
    </source>
</evidence>
<evidence type="ECO:0000256" key="10">
    <source>
        <dbReference type="SAM" id="MobiDB-lite"/>
    </source>
</evidence>
<protein>
    <recommendedName>
        <fullName evidence="3">nitric-oxide synthase (NADPH)</fullName>
        <ecNumber evidence="3">1.14.13.39</ecNumber>
    </recommendedName>
</protein>
<dbReference type="GO" id="GO:0046872">
    <property type="term" value="F:metal ion binding"/>
    <property type="evidence" value="ECO:0007669"/>
    <property type="project" value="UniProtKB-KW"/>
</dbReference>
<dbReference type="Gene3D" id="3.90.1230.10">
    <property type="entry name" value="Nitric Oxide Synthase, Chain A, domain 3"/>
    <property type="match status" value="1"/>
</dbReference>
<dbReference type="EMBL" id="KE721375">
    <property type="protein sequence ID" value="ERF69863.1"/>
    <property type="molecule type" value="Genomic_DNA"/>
</dbReference>
<keyword evidence="6" id="KW-0479">Metal-binding</keyword>
<dbReference type="GO" id="GO:0006809">
    <property type="term" value="P:nitric oxide biosynthetic process"/>
    <property type="evidence" value="ECO:0007669"/>
    <property type="project" value="InterPro"/>
</dbReference>
<dbReference type="Pfam" id="PF02898">
    <property type="entry name" value="NO_synthase"/>
    <property type="match status" value="1"/>
</dbReference>
<dbReference type="Gene3D" id="3.90.440.10">
    <property type="entry name" value="Nitric Oxide Synthase,Heme Domain,Chain A domain 2"/>
    <property type="match status" value="1"/>
</dbReference>
<reference evidence="13" key="1">
    <citation type="journal article" date="2014" name="BMC Genomics">
        <title>Genome characteristics reveal the impact of lichenization on lichen-forming fungus Endocarpon pusillum Hedwig (Verrucariales, Ascomycota).</title>
        <authorList>
            <person name="Wang Y.-Y."/>
            <person name="Liu B."/>
            <person name="Zhang X.-Y."/>
            <person name="Zhou Q.-M."/>
            <person name="Zhang T."/>
            <person name="Li H."/>
            <person name="Yu Y.-F."/>
            <person name="Zhang X.-L."/>
            <person name="Hao X.-Y."/>
            <person name="Wang M."/>
            <person name="Wang L."/>
            <person name="Wei J.-C."/>
        </authorList>
    </citation>
    <scope>NUCLEOTIDE SEQUENCE [LARGE SCALE GENOMIC DNA]</scope>
    <source>
        <strain evidence="13">Z07020 / HMAS-L-300199</strain>
    </source>
</reference>
<dbReference type="GeneID" id="19240357"/>
<feature type="region of interest" description="Disordered" evidence="10">
    <location>
        <begin position="1"/>
        <end position="21"/>
    </location>
</feature>
<accession>U1GCT3</accession>
<dbReference type="GO" id="GO:0005516">
    <property type="term" value="F:calmodulin binding"/>
    <property type="evidence" value="ECO:0007669"/>
    <property type="project" value="UniProtKB-KW"/>
</dbReference>
<name>U1GCT3_ENDPU</name>
<evidence type="ECO:0000256" key="4">
    <source>
        <dbReference type="ARBA" id="ARBA00022617"/>
    </source>
</evidence>
<evidence type="ECO:0000256" key="5">
    <source>
        <dbReference type="ARBA" id="ARBA00022643"/>
    </source>
</evidence>
<dbReference type="InterPro" id="IPR044943">
    <property type="entry name" value="NOS_dom_1"/>
</dbReference>
<comment type="cofactor">
    <cofactor evidence="1">
        <name>FMN</name>
        <dbReference type="ChEBI" id="CHEBI:58210"/>
    </cofactor>
</comment>
<proteinExistence type="inferred from homology"/>
<feature type="domain" description="Nitric oxide synthase (NOS)" evidence="11">
    <location>
        <begin position="137"/>
        <end position="466"/>
    </location>
</feature>
<evidence type="ECO:0000256" key="6">
    <source>
        <dbReference type="ARBA" id="ARBA00022723"/>
    </source>
</evidence>
<gene>
    <name evidence="12" type="ORF">EPUS_05405</name>
</gene>
<evidence type="ECO:0000256" key="9">
    <source>
        <dbReference type="ARBA" id="ARBA00023004"/>
    </source>
</evidence>
<dbReference type="OrthoDB" id="1856718at2759"/>
<keyword evidence="5" id="KW-0288">FMN</keyword>
<evidence type="ECO:0000256" key="1">
    <source>
        <dbReference type="ARBA" id="ARBA00001917"/>
    </source>
</evidence>
<keyword evidence="5" id="KW-0285">Flavoprotein</keyword>
<dbReference type="PANTHER" id="PTHR43410">
    <property type="entry name" value="NITRIC OXIDE SYNTHASE OXYGENASE"/>
    <property type="match status" value="1"/>
</dbReference>
<dbReference type="InterPro" id="IPR036119">
    <property type="entry name" value="NOS_N_sf"/>
</dbReference>
<comment type="similarity">
    <text evidence="2">Belongs to the NOS family.</text>
</comment>
<evidence type="ECO:0000259" key="11">
    <source>
        <dbReference type="Pfam" id="PF02898"/>
    </source>
</evidence>
<keyword evidence="4" id="KW-0349">Heme</keyword>
<keyword evidence="13" id="KW-1185">Reference proteome</keyword>
<dbReference type="AlphaFoldDB" id="U1GCT3"/>
<dbReference type="InterPro" id="IPR050607">
    <property type="entry name" value="NOS"/>
</dbReference>
<evidence type="ECO:0000313" key="13">
    <source>
        <dbReference type="Proteomes" id="UP000019373"/>
    </source>
</evidence>